<evidence type="ECO:0000256" key="3">
    <source>
        <dbReference type="ARBA" id="ARBA00008166"/>
    </source>
</evidence>
<keyword evidence="5 9" id="KW-0963">Cytoplasm</keyword>
<sequence length="663" mass="73921">MAPQRPVQLSLKKPTYAVCVVGVETYVDVHSDVPKGAETFGVSGSSGVEVFMVYDPARVAEPTGKARWPLDARVDVIVSVDAASKALNDLKVKVSYFGQQEGGALGHSVLYLTGADISLDVDAGRTGKVKRSQGDKKTWRWGPEGSGAVLLVNCDRDSLWSKGLDLANTQLTSLDDLQDMSPMVLSCGAPEELFDNHKLVLSVPFSDSKRLGVFCARGGTSLSDYKQVLGPQHLSYEVERQPGELKIDFYVEGLTFPDADFLGLVSLSVSLVDTKTLPEVPLFTDTVAFRMAPWIMTPNTQAPLELYVCSVVDAHGSNEKFLDDMSDLVLKANCKLIVCPQIENRNDRWIQDEMEFGYIEAPHKSFPVVFDSPRNRGLKDFPYKRVLGPDFGYVTRETHYAGVSGLDSFGNLDVSPPVTVDGKEYPLGRILIGSSFPRSGGRRMARVVRDFLHAQQVQAPVELYSDWLSVGHVDEFLSFVPTSDQKGFRLLLASPSACLKLFHEKKEEGYGEAAQFDGLKHKAKRSINEMLADRHLRNDNLYAQKCIDWNREMLKRELGLTERDIVDIPQLFILRGSLAEAFFPDMVNMVVLGKYLGIPKPFGPIINGRCCLEEKVRSLLEPLGLRCVFIDDYLSYHELLGEIHCGTNVRRKPFPFKWWHMVP</sequence>
<evidence type="ECO:0000256" key="2">
    <source>
        <dbReference type="ARBA" id="ARBA00004496"/>
    </source>
</evidence>
<dbReference type="SUPFAM" id="SSF110083">
    <property type="entry name" value="Peptidylarginine deiminase Pad4, middle domain"/>
    <property type="match status" value="1"/>
</dbReference>
<feature type="active site" evidence="10">
    <location>
        <position position="474"/>
    </location>
</feature>
<dbReference type="Ensembl" id="ENSSSCT00035040995.1">
    <property type="protein sequence ID" value="ENSSSCP00035016402.1"/>
    <property type="gene ID" value="ENSSSCG00035030951.1"/>
</dbReference>
<comment type="cofactor">
    <cofactor evidence="1 9">
        <name>Ca(2+)</name>
        <dbReference type="ChEBI" id="CHEBI:29108"/>
    </cofactor>
</comment>
<organism evidence="14 15">
    <name type="scientific">Sus scrofa</name>
    <name type="common">Pig</name>
    <dbReference type="NCBI Taxonomy" id="9823"/>
    <lineage>
        <taxon>Eukaryota</taxon>
        <taxon>Metazoa</taxon>
        <taxon>Chordata</taxon>
        <taxon>Craniata</taxon>
        <taxon>Vertebrata</taxon>
        <taxon>Euteleostomi</taxon>
        <taxon>Mammalia</taxon>
        <taxon>Eutheria</taxon>
        <taxon>Laurasiatheria</taxon>
        <taxon>Artiodactyla</taxon>
        <taxon>Suina</taxon>
        <taxon>Suidae</taxon>
        <taxon>Sus</taxon>
    </lineage>
</organism>
<evidence type="ECO:0000256" key="8">
    <source>
        <dbReference type="ARBA" id="ARBA00048487"/>
    </source>
</evidence>
<protein>
    <recommendedName>
        <fullName evidence="4 9">Protein-arginine deiminase</fullName>
        <ecNumber evidence="4 9">3.5.3.15</ecNumber>
    </recommendedName>
</protein>
<comment type="function">
    <text evidence="9">Catalyzes the deimination of arginine residues of proteins.</text>
</comment>
<evidence type="ECO:0000256" key="4">
    <source>
        <dbReference type="ARBA" id="ARBA00012200"/>
    </source>
</evidence>
<gene>
    <name evidence="14" type="primary">PADI1</name>
</gene>
<dbReference type="SUPFAM" id="SSF49503">
    <property type="entry name" value="Cupredoxins"/>
    <property type="match status" value="1"/>
</dbReference>
<dbReference type="GeneID" id="100524567"/>
<dbReference type="AlphaFoldDB" id="A0A8D1CS67"/>
<dbReference type="InterPro" id="IPR008972">
    <property type="entry name" value="Cupredoxin"/>
</dbReference>
<evidence type="ECO:0000313" key="14">
    <source>
        <dbReference type="Ensembl" id="ENSSSCP00035016402.1"/>
    </source>
</evidence>
<dbReference type="Gene3D" id="3.75.10.10">
    <property type="entry name" value="L-arginine/glycine Amidinotransferase, Chain A"/>
    <property type="match status" value="1"/>
</dbReference>
<evidence type="ECO:0000259" key="12">
    <source>
        <dbReference type="Pfam" id="PF08526"/>
    </source>
</evidence>
<dbReference type="InterPro" id="IPR038685">
    <property type="entry name" value="PAD_N_sf"/>
</dbReference>
<feature type="domain" description="Protein-arginine deiminase (PAD) N-terminal" evidence="12">
    <location>
        <begin position="1"/>
        <end position="113"/>
    </location>
</feature>
<evidence type="ECO:0000256" key="9">
    <source>
        <dbReference type="PIRNR" id="PIRNR001247"/>
    </source>
</evidence>
<dbReference type="InterPro" id="IPR013530">
    <property type="entry name" value="PAD_C"/>
</dbReference>
<evidence type="ECO:0000259" key="13">
    <source>
        <dbReference type="Pfam" id="PF08527"/>
    </source>
</evidence>
<accession>A0A8D1CS67</accession>
<evidence type="ECO:0000313" key="15">
    <source>
        <dbReference type="Proteomes" id="UP000694720"/>
    </source>
</evidence>
<dbReference type="InterPro" id="IPR004303">
    <property type="entry name" value="PAD"/>
</dbReference>
<dbReference type="InterPro" id="IPR013733">
    <property type="entry name" value="Prot_Arg_deaminase_cen_dom"/>
</dbReference>
<feature type="active site" evidence="10">
    <location>
        <position position="472"/>
    </location>
</feature>
<dbReference type="CTD" id="29943"/>
<dbReference type="GO" id="GO:0004668">
    <property type="term" value="F:protein-arginine deiminase activity"/>
    <property type="evidence" value="ECO:0007669"/>
    <property type="project" value="UniProtKB-UniRule"/>
</dbReference>
<dbReference type="Gene3D" id="2.60.40.1860">
    <property type="entry name" value="Protein-arginine deiminase, N-terminal domain"/>
    <property type="match status" value="1"/>
</dbReference>
<dbReference type="PANTHER" id="PTHR10837">
    <property type="entry name" value="PEPTIDYLARGININE DEIMINASE"/>
    <property type="match status" value="1"/>
</dbReference>
<dbReference type="CDD" id="cd04214">
    <property type="entry name" value="PAD_N"/>
    <property type="match status" value="1"/>
</dbReference>
<keyword evidence="7 9" id="KW-0106">Calcium</keyword>
<keyword evidence="6 9" id="KW-0378">Hydrolase</keyword>
<dbReference type="OrthoDB" id="5102063at2759"/>
<dbReference type="Pfam" id="PF08527">
    <property type="entry name" value="PAD_M"/>
    <property type="match status" value="1"/>
</dbReference>
<dbReference type="InterPro" id="IPR013732">
    <property type="entry name" value="PAD_N"/>
</dbReference>
<dbReference type="PANTHER" id="PTHR10837:SF11">
    <property type="entry name" value="PROTEIN-ARGININE DEIMINASE TYPE-1"/>
    <property type="match status" value="1"/>
</dbReference>
<dbReference type="GO" id="GO:0005829">
    <property type="term" value="C:cytosol"/>
    <property type="evidence" value="ECO:0007669"/>
    <property type="project" value="Ensembl"/>
</dbReference>
<dbReference type="Pfam" id="PF03068">
    <property type="entry name" value="PAD"/>
    <property type="match status" value="1"/>
</dbReference>
<dbReference type="Proteomes" id="UP000694720">
    <property type="component" value="Unplaced"/>
</dbReference>
<dbReference type="FunFam" id="2.60.40.1700:FF:000001">
    <property type="entry name" value="Protein-arginine deiminase type-2"/>
    <property type="match status" value="1"/>
</dbReference>
<comment type="subcellular location">
    <subcellularLocation>
        <location evidence="2 9">Cytoplasm</location>
    </subcellularLocation>
</comment>
<dbReference type="KEGG" id="ssc:100524567"/>
<dbReference type="OMA" id="VEVFMVY"/>
<dbReference type="InterPro" id="IPR036556">
    <property type="entry name" value="PAD_central_sf"/>
</dbReference>
<dbReference type="FunFam" id="3.75.10.10:FF:000003">
    <property type="entry name" value="Protein-arginine deiminase type-2"/>
    <property type="match status" value="1"/>
</dbReference>
<dbReference type="PIRSF" id="PIRSF001247">
    <property type="entry name" value="Protein-arginine_deiminase"/>
    <property type="match status" value="1"/>
</dbReference>
<dbReference type="GO" id="GO:0005654">
    <property type="term" value="C:nucleoplasm"/>
    <property type="evidence" value="ECO:0007669"/>
    <property type="project" value="Ensembl"/>
</dbReference>
<dbReference type="Proteomes" id="UP000694725">
    <property type="component" value="Unplaced"/>
</dbReference>
<evidence type="ECO:0000256" key="5">
    <source>
        <dbReference type="ARBA" id="ARBA00022490"/>
    </source>
</evidence>
<dbReference type="Pfam" id="PF08526">
    <property type="entry name" value="PAD_N"/>
    <property type="match status" value="1"/>
</dbReference>
<evidence type="ECO:0000256" key="6">
    <source>
        <dbReference type="ARBA" id="ARBA00022801"/>
    </source>
</evidence>
<comment type="similarity">
    <text evidence="3 9">Belongs to the protein arginine deiminase family.</text>
</comment>
<feature type="domain" description="Protein-arginine deiminase C-terminal" evidence="11">
    <location>
        <begin position="282"/>
        <end position="660"/>
    </location>
</feature>
<dbReference type="FunFam" id="2.60.40.1860:FF:000006">
    <property type="entry name" value="protein-arginine deiminase type-1"/>
    <property type="match status" value="1"/>
</dbReference>
<dbReference type="SMR" id="A0A8D1CS67"/>
<dbReference type="SUPFAM" id="SSF55909">
    <property type="entry name" value="Pentein"/>
    <property type="match status" value="1"/>
</dbReference>
<dbReference type="EC" id="3.5.3.15" evidence="4 9"/>
<name>A0A8D1CS67_PIG</name>
<dbReference type="Proteomes" id="UP000694724">
    <property type="component" value="Unplaced"/>
</dbReference>
<proteinExistence type="inferred from homology"/>
<feature type="domain" description="Protein-arginine deiminase (PAD) central" evidence="13">
    <location>
        <begin position="116"/>
        <end position="273"/>
    </location>
</feature>
<evidence type="ECO:0000256" key="1">
    <source>
        <dbReference type="ARBA" id="ARBA00001913"/>
    </source>
</evidence>
<feature type="active site" evidence="10">
    <location>
        <position position="645"/>
    </location>
</feature>
<feature type="active site" evidence="10">
    <location>
        <position position="352"/>
    </location>
</feature>
<dbReference type="Ensembl" id="ENSSSCT00065102747.1">
    <property type="protein sequence ID" value="ENSSSCP00065045345.1"/>
    <property type="gene ID" value="ENSSSCG00065074568.1"/>
</dbReference>
<evidence type="ECO:0000256" key="10">
    <source>
        <dbReference type="PIRSR" id="PIRSR001247-1"/>
    </source>
</evidence>
<reference evidence="14" key="1">
    <citation type="submission" date="2025-05" db="UniProtKB">
        <authorList>
            <consortium name="Ensembl"/>
        </authorList>
    </citation>
    <scope>IDENTIFICATION</scope>
</reference>
<evidence type="ECO:0000259" key="11">
    <source>
        <dbReference type="Pfam" id="PF03068"/>
    </source>
</evidence>
<comment type="catalytic activity">
    <reaction evidence="8 9">
        <text>L-arginyl-[protein] + H2O = L-citrullyl-[protein] + NH4(+)</text>
        <dbReference type="Rhea" id="RHEA:18089"/>
        <dbReference type="Rhea" id="RHEA-COMP:10532"/>
        <dbReference type="Rhea" id="RHEA-COMP:10588"/>
        <dbReference type="ChEBI" id="CHEBI:15377"/>
        <dbReference type="ChEBI" id="CHEBI:28938"/>
        <dbReference type="ChEBI" id="CHEBI:29965"/>
        <dbReference type="ChEBI" id="CHEBI:83397"/>
        <dbReference type="EC" id="3.5.3.15"/>
    </reaction>
</comment>
<dbReference type="Gene3D" id="2.60.40.1700">
    <property type="entry name" value="Protein-arginine deiminase, central domain"/>
    <property type="match status" value="1"/>
</dbReference>
<dbReference type="Ensembl" id="ENSSSCT00055019946.1">
    <property type="protein sequence ID" value="ENSSSCP00055015741.1"/>
    <property type="gene ID" value="ENSSSCG00055010188.1"/>
</dbReference>
<dbReference type="GO" id="GO:0005509">
    <property type="term" value="F:calcium ion binding"/>
    <property type="evidence" value="ECO:0007669"/>
    <property type="project" value="UniProtKB-UniRule"/>
</dbReference>
<evidence type="ECO:0000256" key="7">
    <source>
        <dbReference type="ARBA" id="ARBA00022837"/>
    </source>
</evidence>
<dbReference type="RefSeq" id="XP_003127695.3">
    <property type="nucleotide sequence ID" value="XM_003127647.6"/>
</dbReference>